<dbReference type="AlphaFoldDB" id="A0A5C6M5F7"/>
<dbReference type="EMBL" id="SRHE01000306">
    <property type="protein sequence ID" value="TWW09339.1"/>
    <property type="molecule type" value="Genomic_DNA"/>
</dbReference>
<name>A0A5C6M5F7_9PLAN</name>
<keyword evidence="2" id="KW-1185">Reference proteome</keyword>
<reference evidence="1 2" key="2">
    <citation type="submission" date="2019-08" db="EMBL/GenBank/DDBJ databases">
        <authorList>
            <person name="Henke P."/>
        </authorList>
    </citation>
    <scope>NUCLEOTIDE SEQUENCE [LARGE SCALE GENOMIC DNA]</scope>
    <source>
        <strain evidence="1">Phe10_nw2017</strain>
    </source>
</reference>
<evidence type="ECO:0000313" key="2">
    <source>
        <dbReference type="Proteomes" id="UP000321083"/>
    </source>
</evidence>
<feature type="non-terminal residue" evidence="1">
    <location>
        <position position="1"/>
    </location>
</feature>
<organism evidence="1 2">
    <name type="scientific">Planctomyces bekefii</name>
    <dbReference type="NCBI Taxonomy" id="1653850"/>
    <lineage>
        <taxon>Bacteria</taxon>
        <taxon>Pseudomonadati</taxon>
        <taxon>Planctomycetota</taxon>
        <taxon>Planctomycetia</taxon>
        <taxon>Planctomycetales</taxon>
        <taxon>Planctomycetaceae</taxon>
        <taxon>Planctomyces</taxon>
    </lineage>
</organism>
<sequence>AKSATVMVVKTLVTKASGL</sequence>
<gene>
    <name evidence="1" type="ORF">E3A20_15360</name>
</gene>
<comment type="caution">
    <text evidence="1">The sequence shown here is derived from an EMBL/GenBank/DDBJ whole genome shotgun (WGS) entry which is preliminary data.</text>
</comment>
<accession>A0A5C6M5F7</accession>
<protein>
    <submittedName>
        <fullName evidence="1">Uncharacterized protein</fullName>
    </submittedName>
</protein>
<evidence type="ECO:0000313" key="1">
    <source>
        <dbReference type="EMBL" id="TWW09339.1"/>
    </source>
</evidence>
<proteinExistence type="predicted"/>
<dbReference type="Proteomes" id="UP000321083">
    <property type="component" value="Unassembled WGS sequence"/>
</dbReference>
<reference evidence="1 2" key="1">
    <citation type="submission" date="2019-08" db="EMBL/GenBank/DDBJ databases">
        <title>100 year-old enigma solved: identification of Planctomyces bekefii, the type genus and species of the phylum Planctomycetes.</title>
        <authorList>
            <person name="Svetlana D.N."/>
            <person name="Overmann J."/>
        </authorList>
    </citation>
    <scope>NUCLEOTIDE SEQUENCE [LARGE SCALE GENOMIC DNA]</scope>
    <source>
        <strain evidence="1">Phe10_nw2017</strain>
    </source>
</reference>